<gene>
    <name evidence="3" type="ORF">MJO58_00535</name>
</gene>
<proteinExistence type="predicted"/>
<reference evidence="3" key="1">
    <citation type="submission" date="2022-08" db="EMBL/GenBank/DDBJ databases">
        <title>Complete genome sequence of 14 non-tuberculosis mycobacteria type-strains.</title>
        <authorList>
            <person name="Igarashi Y."/>
            <person name="Osugi A."/>
            <person name="Mitarai S."/>
        </authorList>
    </citation>
    <scope>NUCLEOTIDE SEQUENCE</scope>
    <source>
        <strain evidence="3">ATCC 51985</strain>
    </source>
</reference>
<dbReference type="Proteomes" id="UP001055171">
    <property type="component" value="Chromosome"/>
</dbReference>
<dbReference type="PANTHER" id="PTHR43364:SF4">
    <property type="entry name" value="NAD(P)-LINKED OXIDOREDUCTASE SUPERFAMILY PROTEIN"/>
    <property type="match status" value="1"/>
</dbReference>
<feature type="domain" description="NADP-dependent oxidoreductase" evidence="2">
    <location>
        <begin position="20"/>
        <end position="319"/>
    </location>
</feature>
<keyword evidence="1" id="KW-0560">Oxidoreductase</keyword>
<dbReference type="Gene3D" id="3.20.20.100">
    <property type="entry name" value="NADP-dependent oxidoreductase domain"/>
    <property type="match status" value="1"/>
</dbReference>
<dbReference type="PANTHER" id="PTHR43364">
    <property type="entry name" value="NADH-SPECIFIC METHYLGLYOXAL REDUCTASE-RELATED"/>
    <property type="match status" value="1"/>
</dbReference>
<dbReference type="PROSITE" id="PS00062">
    <property type="entry name" value="ALDOKETO_REDUCTASE_2"/>
    <property type="match status" value="1"/>
</dbReference>
<dbReference type="InterPro" id="IPR018170">
    <property type="entry name" value="Aldo/ket_reductase_CS"/>
</dbReference>
<dbReference type="EMBL" id="CP092423">
    <property type="protein sequence ID" value="ULP42550.1"/>
    <property type="molecule type" value="Genomic_DNA"/>
</dbReference>
<dbReference type="InterPro" id="IPR050523">
    <property type="entry name" value="AKR_Detox_Biosynth"/>
</dbReference>
<dbReference type="RefSeq" id="WP_239721661.1">
    <property type="nucleotide sequence ID" value="NZ_CP092423.2"/>
</dbReference>
<dbReference type="InterPro" id="IPR036812">
    <property type="entry name" value="NAD(P)_OxRdtase_dom_sf"/>
</dbReference>
<keyword evidence="4" id="KW-1185">Reference proteome</keyword>
<evidence type="ECO:0000259" key="2">
    <source>
        <dbReference type="Pfam" id="PF00248"/>
    </source>
</evidence>
<name>A0ABY3USH5_MYCLN</name>
<organism evidence="3 4">
    <name type="scientific">Mycobacterium lentiflavum</name>
    <dbReference type="NCBI Taxonomy" id="141349"/>
    <lineage>
        <taxon>Bacteria</taxon>
        <taxon>Bacillati</taxon>
        <taxon>Actinomycetota</taxon>
        <taxon>Actinomycetes</taxon>
        <taxon>Mycobacteriales</taxon>
        <taxon>Mycobacteriaceae</taxon>
        <taxon>Mycobacterium</taxon>
        <taxon>Mycobacterium simiae complex</taxon>
    </lineage>
</organism>
<dbReference type="SUPFAM" id="SSF51430">
    <property type="entry name" value="NAD(P)-linked oxidoreductase"/>
    <property type="match status" value="1"/>
</dbReference>
<evidence type="ECO:0000256" key="1">
    <source>
        <dbReference type="ARBA" id="ARBA00023002"/>
    </source>
</evidence>
<evidence type="ECO:0000313" key="4">
    <source>
        <dbReference type="Proteomes" id="UP001055171"/>
    </source>
</evidence>
<dbReference type="InterPro" id="IPR023210">
    <property type="entry name" value="NADP_OxRdtase_dom"/>
</dbReference>
<accession>A0ABY3USH5</accession>
<protein>
    <submittedName>
        <fullName evidence="3">Aldo/keto reductase</fullName>
    </submittedName>
</protein>
<sequence length="337" mass="36666">MEREAMEYTRFGNSGLTVSRLCLGTAPFGKQTDEHTAHDILDEAAAAGVNFLDTADGYPMGADLALVGRTEEIVGQWLRGKRDQFIVATKAGMPMGQAAWDRGGSRKHLLDAIDGSLARLGTDYVDLYQLHFDDPNTPLDETLDALDTIVRAGKARYVGVSNFLAYRLARTIGRSETLGLTRVASVQPRYNLLFRQIERELLPLAEEEGIAVIPFNPLAGGLLTGKYRAADQPEKGRFSAEVGQSFADVYRERYWHDRAFDTVGRLNEVASGIGESLAAVSIAWVLANPAITSVILGASHPDQLTDTLAAVDLALPDDLKVALDDISHGYRFGDAAR</sequence>
<evidence type="ECO:0000313" key="3">
    <source>
        <dbReference type="EMBL" id="ULP42550.1"/>
    </source>
</evidence>
<dbReference type="Pfam" id="PF00248">
    <property type="entry name" value="Aldo_ket_red"/>
    <property type="match status" value="1"/>
</dbReference>